<accession>A0ABW4NNF9</accession>
<proteinExistence type="predicted"/>
<name>A0ABW4NNF9_9LACT</name>
<dbReference type="Gene3D" id="1.10.720.30">
    <property type="entry name" value="SAP domain"/>
    <property type="match status" value="1"/>
</dbReference>
<dbReference type="InterPro" id="IPR036309">
    <property type="entry name" value="T4_recomb_endonuclease_dim_sf"/>
</dbReference>
<dbReference type="Proteomes" id="UP001597285">
    <property type="component" value="Unassembled WGS sequence"/>
</dbReference>
<evidence type="ECO:0000313" key="2">
    <source>
        <dbReference type="Proteomes" id="UP001597285"/>
    </source>
</evidence>
<evidence type="ECO:0008006" key="3">
    <source>
        <dbReference type="Google" id="ProtNLM"/>
    </source>
</evidence>
<keyword evidence="2" id="KW-1185">Reference proteome</keyword>
<sequence>MGYKVINTFVDHEDNDRLYEVGDPYPHKDSKREQTDEWKETLETNKNSFNVPFIMDEDVREADEDKPLNKYTKEELKVHLNKNGVSFDEDAKKDDLLTLAKNGEE</sequence>
<evidence type="ECO:0000313" key="1">
    <source>
        <dbReference type="EMBL" id="MFD1799665.1"/>
    </source>
</evidence>
<dbReference type="RefSeq" id="WP_058918163.1">
    <property type="nucleotide sequence ID" value="NZ_JBHSQC010000025.1"/>
</dbReference>
<gene>
    <name evidence="1" type="ORF">ACFSBK_07340</name>
</gene>
<organism evidence="1 2">
    <name type="scientific">Carnobacterium antarcticum</name>
    <dbReference type="NCBI Taxonomy" id="2126436"/>
    <lineage>
        <taxon>Bacteria</taxon>
        <taxon>Bacillati</taxon>
        <taxon>Bacillota</taxon>
        <taxon>Bacilli</taxon>
        <taxon>Lactobacillales</taxon>
        <taxon>Carnobacteriaceae</taxon>
        <taxon>Carnobacterium</taxon>
    </lineage>
</organism>
<protein>
    <recommendedName>
        <fullName evidence="3">HeH/LEM domain-containing protein</fullName>
    </recommendedName>
</protein>
<reference evidence="2" key="1">
    <citation type="journal article" date="2019" name="Int. J. Syst. Evol. Microbiol.">
        <title>The Global Catalogue of Microorganisms (GCM) 10K type strain sequencing project: providing services to taxonomists for standard genome sequencing and annotation.</title>
        <authorList>
            <consortium name="The Broad Institute Genomics Platform"/>
            <consortium name="The Broad Institute Genome Sequencing Center for Infectious Disease"/>
            <person name="Wu L."/>
            <person name="Ma J."/>
        </authorList>
    </citation>
    <scope>NUCLEOTIDE SEQUENCE [LARGE SCALE GENOMIC DNA]</scope>
    <source>
        <strain evidence="2">KCTC 42143</strain>
    </source>
</reference>
<dbReference type="SUPFAM" id="SSF68918">
    <property type="entry name" value="Recombination endonuclease VII, C-terminal and dimerization domains"/>
    <property type="match status" value="1"/>
</dbReference>
<comment type="caution">
    <text evidence="1">The sequence shown here is derived from an EMBL/GenBank/DDBJ whole genome shotgun (WGS) entry which is preliminary data.</text>
</comment>
<dbReference type="InterPro" id="IPR036361">
    <property type="entry name" value="SAP_dom_sf"/>
</dbReference>
<dbReference type="EMBL" id="JBHUFF010000013">
    <property type="protein sequence ID" value="MFD1799665.1"/>
    <property type="molecule type" value="Genomic_DNA"/>
</dbReference>